<name>A0ABZ1Z6Z4_9NOCA</name>
<dbReference type="InterPro" id="IPR029058">
    <property type="entry name" value="AB_hydrolase_fold"/>
</dbReference>
<evidence type="ECO:0000313" key="1">
    <source>
        <dbReference type="EMBL" id="WUV51372.1"/>
    </source>
</evidence>
<dbReference type="Pfam" id="PF03583">
    <property type="entry name" value="LIP"/>
    <property type="match status" value="1"/>
</dbReference>
<dbReference type="Gene3D" id="3.40.50.1820">
    <property type="entry name" value="alpha/beta hydrolase"/>
    <property type="match status" value="1"/>
</dbReference>
<sequence length="274" mass="29291">MTTTKARSDASYLHRLLDRGYAVVAPEYVGLNPGAATPHPYLQSRTEATATIDLVRAARTADRDLSTRWAVVGVSQGGHAALNTGALAPTYAPELDFRGTAALAPPANVEQAIALAGPYVRRAPVLDGFIDNVAAVLEGMRIANPTSDIESYYTPTGIAAMERLATSCVSNWPAQVQGLSLGSLLTKPLLTGDFTARLTRYLAVPTAGYRQPLLITQGEQDTTVPFPSTAVLLGQLSTSGTRYQFRSYPTDHQGIVEASWPQLIPFLTGLFTNE</sequence>
<dbReference type="EMBL" id="CP109441">
    <property type="protein sequence ID" value="WUV51372.1"/>
    <property type="molecule type" value="Genomic_DNA"/>
</dbReference>
<reference evidence="1" key="1">
    <citation type="submission" date="2022-10" db="EMBL/GenBank/DDBJ databases">
        <title>The complete genomes of actinobacterial strains from the NBC collection.</title>
        <authorList>
            <person name="Joergensen T.S."/>
            <person name="Alvarez Arevalo M."/>
            <person name="Sterndorff E.B."/>
            <person name="Faurdal D."/>
            <person name="Vuksanovic O."/>
            <person name="Mourched A.-S."/>
            <person name="Charusanti P."/>
            <person name="Shaw S."/>
            <person name="Blin K."/>
            <person name="Weber T."/>
        </authorList>
    </citation>
    <scope>NUCLEOTIDE SEQUENCE</scope>
    <source>
        <strain evidence="1">NBC_01482</strain>
    </source>
</reference>
<gene>
    <name evidence="1" type="ORF">OG563_40055</name>
</gene>
<proteinExistence type="predicted"/>
<accession>A0ABZ1Z6Z4</accession>
<dbReference type="PANTHER" id="PTHR34853:SF1">
    <property type="entry name" value="LIPASE 5"/>
    <property type="match status" value="1"/>
</dbReference>
<dbReference type="InterPro" id="IPR005152">
    <property type="entry name" value="Lipase_secreted"/>
</dbReference>
<dbReference type="SUPFAM" id="SSF53474">
    <property type="entry name" value="alpha/beta-Hydrolases"/>
    <property type="match status" value="1"/>
</dbReference>
<protein>
    <submittedName>
        <fullName evidence="1">Lipase family protein</fullName>
    </submittedName>
</protein>
<dbReference type="Proteomes" id="UP001432062">
    <property type="component" value="Chromosome"/>
</dbReference>
<keyword evidence="2" id="KW-1185">Reference proteome</keyword>
<organism evidence="1 2">
    <name type="scientific">Nocardia vinacea</name>
    <dbReference type="NCBI Taxonomy" id="96468"/>
    <lineage>
        <taxon>Bacteria</taxon>
        <taxon>Bacillati</taxon>
        <taxon>Actinomycetota</taxon>
        <taxon>Actinomycetes</taxon>
        <taxon>Mycobacteriales</taxon>
        <taxon>Nocardiaceae</taxon>
        <taxon>Nocardia</taxon>
    </lineage>
</organism>
<evidence type="ECO:0000313" key="2">
    <source>
        <dbReference type="Proteomes" id="UP001432062"/>
    </source>
</evidence>
<dbReference type="PANTHER" id="PTHR34853">
    <property type="match status" value="1"/>
</dbReference>